<dbReference type="Proteomes" id="UP000265520">
    <property type="component" value="Unassembled WGS sequence"/>
</dbReference>
<dbReference type="EMBL" id="LXQA010288206">
    <property type="protein sequence ID" value="MCI41129.1"/>
    <property type="molecule type" value="Genomic_DNA"/>
</dbReference>
<accession>A0A392RXL5</accession>
<dbReference type="AlphaFoldDB" id="A0A392RXL5"/>
<feature type="non-terminal residue" evidence="2">
    <location>
        <position position="51"/>
    </location>
</feature>
<reference evidence="2 3" key="1">
    <citation type="journal article" date="2018" name="Front. Plant Sci.">
        <title>Red Clover (Trifolium pratense) and Zigzag Clover (T. medium) - A Picture of Genomic Similarities and Differences.</title>
        <authorList>
            <person name="Dluhosova J."/>
            <person name="Istvanek J."/>
            <person name="Nedelnik J."/>
            <person name="Repkova J."/>
        </authorList>
    </citation>
    <scope>NUCLEOTIDE SEQUENCE [LARGE SCALE GENOMIC DNA]</scope>
    <source>
        <strain evidence="3">cv. 10/8</strain>
        <tissue evidence="2">Leaf</tissue>
    </source>
</reference>
<comment type="caution">
    <text evidence="2">The sequence shown here is derived from an EMBL/GenBank/DDBJ whole genome shotgun (WGS) entry which is preliminary data.</text>
</comment>
<evidence type="ECO:0000313" key="3">
    <source>
        <dbReference type="Proteomes" id="UP000265520"/>
    </source>
</evidence>
<evidence type="ECO:0000313" key="2">
    <source>
        <dbReference type="EMBL" id="MCI41129.1"/>
    </source>
</evidence>
<feature type="compositionally biased region" description="Basic residues" evidence="1">
    <location>
        <begin position="34"/>
        <end position="43"/>
    </location>
</feature>
<keyword evidence="3" id="KW-1185">Reference proteome</keyword>
<proteinExistence type="predicted"/>
<feature type="region of interest" description="Disordered" evidence="1">
    <location>
        <begin position="1"/>
        <end position="51"/>
    </location>
</feature>
<organism evidence="2 3">
    <name type="scientific">Trifolium medium</name>
    <dbReference type="NCBI Taxonomy" id="97028"/>
    <lineage>
        <taxon>Eukaryota</taxon>
        <taxon>Viridiplantae</taxon>
        <taxon>Streptophyta</taxon>
        <taxon>Embryophyta</taxon>
        <taxon>Tracheophyta</taxon>
        <taxon>Spermatophyta</taxon>
        <taxon>Magnoliopsida</taxon>
        <taxon>eudicotyledons</taxon>
        <taxon>Gunneridae</taxon>
        <taxon>Pentapetalae</taxon>
        <taxon>rosids</taxon>
        <taxon>fabids</taxon>
        <taxon>Fabales</taxon>
        <taxon>Fabaceae</taxon>
        <taxon>Papilionoideae</taxon>
        <taxon>50 kb inversion clade</taxon>
        <taxon>NPAAA clade</taxon>
        <taxon>Hologalegina</taxon>
        <taxon>IRL clade</taxon>
        <taxon>Trifolieae</taxon>
        <taxon>Trifolium</taxon>
    </lineage>
</organism>
<name>A0A392RXL5_9FABA</name>
<sequence>MQLTGTEDGSSRPRGKGATASVRRVKDQELAAQRGHKKRRRVARTQPQPEP</sequence>
<evidence type="ECO:0000256" key="1">
    <source>
        <dbReference type="SAM" id="MobiDB-lite"/>
    </source>
</evidence>
<protein>
    <submittedName>
        <fullName evidence="2">Uncharacterized protein</fullName>
    </submittedName>
</protein>